<dbReference type="PANTHER" id="PTHR42716:SF2">
    <property type="entry name" value="L-ASPARTATE OXIDASE, CHLOROPLASTIC"/>
    <property type="match status" value="1"/>
</dbReference>
<dbReference type="AlphaFoldDB" id="A0A147DPM9"/>
<comment type="caution">
    <text evidence="16">The sequence shown here is derived from an EMBL/GenBank/DDBJ whole genome shotgun (WGS) entry which is preliminary data.</text>
</comment>
<evidence type="ECO:0000256" key="5">
    <source>
        <dbReference type="ARBA" id="ARBA00021901"/>
    </source>
</evidence>
<dbReference type="FunFam" id="3.90.700.10:FF:000002">
    <property type="entry name" value="L-aspartate oxidase"/>
    <property type="match status" value="1"/>
</dbReference>
<dbReference type="GO" id="GO:0033765">
    <property type="term" value="F:steroid dehydrogenase activity, acting on the CH-CH group of donors"/>
    <property type="evidence" value="ECO:0007669"/>
    <property type="project" value="UniProtKB-ARBA"/>
</dbReference>
<comment type="similarity">
    <text evidence="3">Belongs to the FAD-dependent oxidoreductase 2 family. NadB subfamily.</text>
</comment>
<dbReference type="Pfam" id="PF02910">
    <property type="entry name" value="Succ_DH_flav_C"/>
    <property type="match status" value="1"/>
</dbReference>
<evidence type="ECO:0000256" key="12">
    <source>
        <dbReference type="ARBA" id="ARBA00048305"/>
    </source>
</evidence>
<keyword evidence="8" id="KW-0274">FAD</keyword>
<dbReference type="UniPathway" id="UPA00253">
    <property type="reaction ID" value="UER00326"/>
</dbReference>
<dbReference type="RefSeq" id="WP_058750036.1">
    <property type="nucleotide sequence ID" value="NZ_LDRC01000054.1"/>
</dbReference>
<feature type="region of interest" description="Disordered" evidence="13">
    <location>
        <begin position="531"/>
        <end position="591"/>
    </location>
</feature>
<evidence type="ECO:0000256" key="8">
    <source>
        <dbReference type="ARBA" id="ARBA00022827"/>
    </source>
</evidence>
<feature type="domain" description="Fumarate reductase/succinate dehydrogenase flavoprotein-like C-terminal" evidence="15">
    <location>
        <begin position="472"/>
        <end position="549"/>
    </location>
</feature>
<feature type="domain" description="FAD-dependent oxidoreductase 2 FAD-binding" evidence="14">
    <location>
        <begin position="2"/>
        <end position="378"/>
    </location>
</feature>
<dbReference type="Gene3D" id="3.50.50.60">
    <property type="entry name" value="FAD/NAD(P)-binding domain"/>
    <property type="match status" value="1"/>
</dbReference>
<evidence type="ECO:0000256" key="11">
    <source>
        <dbReference type="ARBA" id="ARBA00030386"/>
    </source>
</evidence>
<keyword evidence="9" id="KW-0560">Oxidoreductase</keyword>
<keyword evidence="7" id="KW-0662">Pyridine nucleotide biosynthesis</keyword>
<dbReference type="InterPro" id="IPR015939">
    <property type="entry name" value="Fum_Rdtase/Succ_DH_flav-like_C"/>
</dbReference>
<feature type="compositionally biased region" description="Basic and acidic residues" evidence="13">
    <location>
        <begin position="531"/>
        <end position="546"/>
    </location>
</feature>
<comment type="pathway">
    <text evidence="2">Cofactor biosynthesis; NAD(+) biosynthesis; iminoaspartate from L-aspartate (oxidase route): step 1/1.</text>
</comment>
<evidence type="ECO:0000256" key="10">
    <source>
        <dbReference type="ARBA" id="ARBA00029426"/>
    </source>
</evidence>
<dbReference type="InterPro" id="IPR037099">
    <property type="entry name" value="Fum_R/Succ_DH_flav-like_C_sf"/>
</dbReference>
<organism evidence="16 17">
    <name type="scientific">Curtobacterium oceanosedimentum</name>
    <dbReference type="NCBI Taxonomy" id="465820"/>
    <lineage>
        <taxon>Bacteria</taxon>
        <taxon>Bacillati</taxon>
        <taxon>Actinomycetota</taxon>
        <taxon>Actinomycetes</taxon>
        <taxon>Micrococcales</taxon>
        <taxon>Microbacteriaceae</taxon>
        <taxon>Curtobacterium</taxon>
    </lineage>
</organism>
<evidence type="ECO:0000256" key="3">
    <source>
        <dbReference type="ARBA" id="ARBA00008562"/>
    </source>
</evidence>
<dbReference type="GO" id="GO:0034628">
    <property type="term" value="P:'de novo' NAD+ biosynthetic process from L-aspartate"/>
    <property type="evidence" value="ECO:0007669"/>
    <property type="project" value="TreeGrafter"/>
</dbReference>
<evidence type="ECO:0000256" key="2">
    <source>
        <dbReference type="ARBA" id="ARBA00004950"/>
    </source>
</evidence>
<sequence length="591" mass="60735">MHVVIVGSGIAGLTAAIRASARHDVTLVTKGGLADGATAAAQGGIAVALGADDTVALHEHDTHTAAVGSADARAVALLCADGPARVRDLLALGVPFDRTTDPDSLDRHGDDLARGREAAHGRWRVVHADGDATGAAVERTLVAALIRRHVTVLERTCLTDLVVRDGAVVGVDVLDLLGEPRRIDADAVVLASGGAGHLYRETTAPLVATGDGVAAAWRAGAVLADLEFVQFHPTRLAVPDGGLLSEAVRGEGAVLRDATGRRFMTAVHPDAELAPRDVVARGIAATVRDQGGAPVLLDATGLGADRLVARFPGLTRATRAAGFDWTREGVPVAPAAHYAMGGIATDSEGRTSLPGLLAVGEAACTGVHGANRLASNSLLEGLVFGVRTADAIGAPRPAHPRLRGDATLPVHAVPDARVGDVADPRGASRPDGTGPDTTERSATGPDTTPHRSDRDRRTGGTAHLDRAAHLRQAVQTEMTERVGLLRDADGLVAARRALAALRPPVARSVRDHEDRALLDLARITALAAEARTESRGAHARTDHPDTDPSAPVSVGWARAVATGSAPVDRADRPVSTTPSDSTAAVQQGVPA</sequence>
<dbReference type="PATRIC" id="fig|465820.4.peg.2252"/>
<reference evidence="16 17" key="1">
    <citation type="journal article" date="2016" name="Front. Microbiol.">
        <title>Genomic Resource of Rice Seed Associated Bacteria.</title>
        <authorList>
            <person name="Midha S."/>
            <person name="Bansal K."/>
            <person name="Sharma S."/>
            <person name="Kumar N."/>
            <person name="Patil P.P."/>
            <person name="Chaudhry V."/>
            <person name="Patil P.B."/>
        </authorList>
    </citation>
    <scope>NUCLEOTIDE SEQUENCE [LARGE SCALE GENOMIC DNA]</scope>
    <source>
        <strain evidence="16 17">NS359</strain>
    </source>
</reference>
<dbReference type="EMBL" id="LDRC01000054">
    <property type="protein sequence ID" value="KTR51417.1"/>
    <property type="molecule type" value="Genomic_DNA"/>
</dbReference>
<dbReference type="PRINTS" id="PR00368">
    <property type="entry name" value="FADPNR"/>
</dbReference>
<protein>
    <recommendedName>
        <fullName evidence="5">L-aspartate oxidase</fullName>
        <ecNumber evidence="4">1.4.3.16</ecNumber>
    </recommendedName>
    <alternativeName>
        <fullName evidence="11">Quinolinate synthase B</fullName>
    </alternativeName>
</protein>
<dbReference type="GO" id="GO:0008734">
    <property type="term" value="F:L-aspartate oxidase activity"/>
    <property type="evidence" value="ECO:0007669"/>
    <property type="project" value="UniProtKB-EC"/>
</dbReference>
<dbReference type="InterPro" id="IPR005288">
    <property type="entry name" value="NadB"/>
</dbReference>
<dbReference type="InterPro" id="IPR036188">
    <property type="entry name" value="FAD/NAD-bd_sf"/>
</dbReference>
<dbReference type="Proteomes" id="UP000072763">
    <property type="component" value="Unassembled WGS sequence"/>
</dbReference>
<evidence type="ECO:0000256" key="9">
    <source>
        <dbReference type="ARBA" id="ARBA00023002"/>
    </source>
</evidence>
<dbReference type="PANTHER" id="PTHR42716">
    <property type="entry name" value="L-ASPARTATE OXIDASE"/>
    <property type="match status" value="1"/>
</dbReference>
<evidence type="ECO:0000313" key="16">
    <source>
        <dbReference type="EMBL" id="KTR51417.1"/>
    </source>
</evidence>
<feature type="compositionally biased region" description="Polar residues" evidence="13">
    <location>
        <begin position="574"/>
        <end position="585"/>
    </location>
</feature>
<dbReference type="EC" id="1.4.3.16" evidence="4"/>
<comment type="catalytic activity">
    <reaction evidence="12">
        <text>L-aspartate + O2 = iminosuccinate + H2O2</text>
        <dbReference type="Rhea" id="RHEA:25876"/>
        <dbReference type="ChEBI" id="CHEBI:15379"/>
        <dbReference type="ChEBI" id="CHEBI:16240"/>
        <dbReference type="ChEBI" id="CHEBI:29991"/>
        <dbReference type="ChEBI" id="CHEBI:77875"/>
        <dbReference type="EC" id="1.4.3.16"/>
    </reaction>
    <physiologicalReaction direction="left-to-right" evidence="12">
        <dbReference type="Rhea" id="RHEA:25877"/>
    </physiologicalReaction>
</comment>
<dbReference type="SUPFAM" id="SSF51905">
    <property type="entry name" value="FAD/NAD(P)-binding domain"/>
    <property type="match status" value="1"/>
</dbReference>
<dbReference type="Pfam" id="PF00890">
    <property type="entry name" value="FAD_binding_2"/>
    <property type="match status" value="1"/>
</dbReference>
<gene>
    <name evidence="16" type="ORF">NS359_10375</name>
</gene>
<feature type="compositionally biased region" description="Basic and acidic residues" evidence="13">
    <location>
        <begin position="417"/>
        <end position="428"/>
    </location>
</feature>
<dbReference type="InterPro" id="IPR003953">
    <property type="entry name" value="FAD-dep_OxRdtase_2_FAD-bd"/>
</dbReference>
<evidence type="ECO:0000256" key="13">
    <source>
        <dbReference type="SAM" id="MobiDB-lite"/>
    </source>
</evidence>
<dbReference type="Gene3D" id="3.90.700.10">
    <property type="entry name" value="Succinate dehydrogenase/fumarate reductase flavoprotein, catalytic domain"/>
    <property type="match status" value="1"/>
</dbReference>
<dbReference type="SUPFAM" id="SSF46977">
    <property type="entry name" value="Succinate dehydrogenase/fumarate reductase flavoprotein C-terminal domain"/>
    <property type="match status" value="1"/>
</dbReference>
<keyword evidence="6" id="KW-0285">Flavoprotein</keyword>
<comment type="function">
    <text evidence="10">Catalyzes the oxidation of L-aspartate to iminoaspartate, the first step in the de novo biosynthesis of NAD(+).</text>
</comment>
<evidence type="ECO:0000313" key="17">
    <source>
        <dbReference type="Proteomes" id="UP000072763"/>
    </source>
</evidence>
<evidence type="ECO:0000259" key="14">
    <source>
        <dbReference type="Pfam" id="PF00890"/>
    </source>
</evidence>
<evidence type="ECO:0000256" key="7">
    <source>
        <dbReference type="ARBA" id="ARBA00022642"/>
    </source>
</evidence>
<dbReference type="OrthoDB" id="9805351at2"/>
<name>A0A147DPM9_9MICO</name>
<proteinExistence type="inferred from homology"/>
<feature type="region of interest" description="Disordered" evidence="13">
    <location>
        <begin position="394"/>
        <end position="460"/>
    </location>
</feature>
<dbReference type="SUPFAM" id="SSF56425">
    <property type="entry name" value="Succinate dehydrogenase/fumarate reductase flavoprotein, catalytic domain"/>
    <property type="match status" value="1"/>
</dbReference>
<dbReference type="InterPro" id="IPR027477">
    <property type="entry name" value="Succ_DH/fumarate_Rdtase_cat_sf"/>
</dbReference>
<evidence type="ECO:0000256" key="6">
    <source>
        <dbReference type="ARBA" id="ARBA00022630"/>
    </source>
</evidence>
<evidence type="ECO:0000259" key="15">
    <source>
        <dbReference type="Pfam" id="PF02910"/>
    </source>
</evidence>
<feature type="compositionally biased region" description="Basic and acidic residues" evidence="13">
    <location>
        <begin position="448"/>
        <end position="460"/>
    </location>
</feature>
<dbReference type="Gene3D" id="1.20.58.100">
    <property type="entry name" value="Fumarate reductase/succinate dehydrogenase flavoprotein-like, C-terminal domain"/>
    <property type="match status" value="1"/>
</dbReference>
<evidence type="ECO:0000256" key="4">
    <source>
        <dbReference type="ARBA" id="ARBA00012173"/>
    </source>
</evidence>
<evidence type="ECO:0000256" key="1">
    <source>
        <dbReference type="ARBA" id="ARBA00001974"/>
    </source>
</evidence>
<accession>A0A147DPM9</accession>
<comment type="cofactor">
    <cofactor evidence="1">
        <name>FAD</name>
        <dbReference type="ChEBI" id="CHEBI:57692"/>
    </cofactor>
</comment>